<dbReference type="Proteomes" id="UP000051681">
    <property type="component" value="Unassembled WGS sequence"/>
</dbReference>
<proteinExistence type="predicted"/>
<keyword evidence="3" id="KW-1185">Reference proteome</keyword>
<dbReference type="PROSITE" id="PS50943">
    <property type="entry name" value="HTH_CROC1"/>
    <property type="match status" value="1"/>
</dbReference>
<evidence type="ECO:0000259" key="1">
    <source>
        <dbReference type="PROSITE" id="PS50943"/>
    </source>
</evidence>
<evidence type="ECO:0000313" key="3">
    <source>
        <dbReference type="Proteomes" id="UP000051681"/>
    </source>
</evidence>
<dbReference type="CDD" id="cd00093">
    <property type="entry name" value="HTH_XRE"/>
    <property type="match status" value="1"/>
</dbReference>
<accession>A0A0P1GNM3</accession>
<dbReference type="SUPFAM" id="SSF47413">
    <property type="entry name" value="lambda repressor-like DNA-binding domains"/>
    <property type="match status" value="1"/>
</dbReference>
<name>A0A0P1GNM3_9RHOB</name>
<reference evidence="2 3" key="1">
    <citation type="submission" date="2015-09" db="EMBL/GenBank/DDBJ databases">
        <authorList>
            <consortium name="Swine Surveillance"/>
        </authorList>
    </citation>
    <scope>NUCLEOTIDE SEQUENCE [LARGE SCALE GENOMIC DNA]</scope>
    <source>
        <strain evidence="2 3">CECT 8383</strain>
    </source>
</reference>
<dbReference type="STRING" id="340021.TM5383_01310"/>
<dbReference type="GO" id="GO:0003677">
    <property type="term" value="F:DNA binding"/>
    <property type="evidence" value="ECO:0007669"/>
    <property type="project" value="InterPro"/>
</dbReference>
<dbReference type="RefSeq" id="WP_058318194.1">
    <property type="nucleotide sequence ID" value="NZ_CYSF01000006.1"/>
</dbReference>
<evidence type="ECO:0000313" key="2">
    <source>
        <dbReference type="EMBL" id="CUH84105.1"/>
    </source>
</evidence>
<gene>
    <name evidence="2" type="ORF">TM5383_01310</name>
</gene>
<feature type="domain" description="HTH cro/C1-type" evidence="1">
    <location>
        <begin position="15"/>
        <end position="45"/>
    </location>
</feature>
<dbReference type="Pfam" id="PF01381">
    <property type="entry name" value="HTH_3"/>
    <property type="match status" value="1"/>
</dbReference>
<sequence>MSISETDQEHAGHALSNIRNTFGWSQDELADALKISPSTLSRWERSPKVLNHLAVSRRHPNRTLAYLRAMIEPSILDGVMESDRIGGLFYGENYVLVAVTQGMARRYHLTNAAVGFPAMPFVRGVAAKVIEQHIDQIRSVAKTPGAGAIWRIPADLSMIVKDGWTISFNAIGQGLVSADVELMRDDEAHLHDGAPVEFFGL</sequence>
<dbReference type="InterPro" id="IPR001387">
    <property type="entry name" value="Cro/C1-type_HTH"/>
</dbReference>
<dbReference type="OrthoDB" id="4419620at2"/>
<dbReference type="InterPro" id="IPR010982">
    <property type="entry name" value="Lambda_DNA-bd_dom_sf"/>
</dbReference>
<dbReference type="EMBL" id="CYSF01000006">
    <property type="protein sequence ID" value="CUH84105.1"/>
    <property type="molecule type" value="Genomic_DNA"/>
</dbReference>
<dbReference type="Gene3D" id="1.10.260.40">
    <property type="entry name" value="lambda repressor-like DNA-binding domains"/>
    <property type="match status" value="1"/>
</dbReference>
<dbReference type="AlphaFoldDB" id="A0A0P1GNM3"/>
<protein>
    <submittedName>
        <fullName evidence="2">Putative zinc finger/helix-turn-helix protein, YgiT family</fullName>
    </submittedName>
</protein>
<organism evidence="2 3">
    <name type="scientific">Thalassovita mediterranea</name>
    <dbReference type="NCBI Taxonomy" id="340021"/>
    <lineage>
        <taxon>Bacteria</taxon>
        <taxon>Pseudomonadati</taxon>
        <taxon>Pseudomonadota</taxon>
        <taxon>Alphaproteobacteria</taxon>
        <taxon>Rhodobacterales</taxon>
        <taxon>Roseobacteraceae</taxon>
        <taxon>Thalassovita</taxon>
    </lineage>
</organism>